<dbReference type="SUPFAM" id="SSF55785">
    <property type="entry name" value="PYP-like sensor domain (PAS domain)"/>
    <property type="match status" value="1"/>
</dbReference>
<dbReference type="EMBL" id="BOOW01000027">
    <property type="protein sequence ID" value="GII93925.1"/>
    <property type="molecule type" value="Genomic_DNA"/>
</dbReference>
<reference evidence="3" key="1">
    <citation type="submission" date="2021-01" db="EMBL/GenBank/DDBJ databases">
        <title>Whole genome shotgun sequence of Sinosporangium siamense NBRC 109515.</title>
        <authorList>
            <person name="Komaki H."/>
            <person name="Tamura T."/>
        </authorList>
    </citation>
    <scope>NUCLEOTIDE SEQUENCE</scope>
    <source>
        <strain evidence="3">NBRC 109515</strain>
    </source>
</reference>
<dbReference type="SMART" id="SM00331">
    <property type="entry name" value="PP2C_SIG"/>
    <property type="match status" value="1"/>
</dbReference>
<dbReference type="InterPro" id="IPR052016">
    <property type="entry name" value="Bact_Sigma-Reg"/>
</dbReference>
<dbReference type="Pfam" id="PF07228">
    <property type="entry name" value="SpoIIE"/>
    <property type="match status" value="1"/>
</dbReference>
<keyword evidence="4" id="KW-1185">Reference proteome</keyword>
<evidence type="ECO:0000256" key="1">
    <source>
        <dbReference type="ARBA" id="ARBA00022801"/>
    </source>
</evidence>
<comment type="caution">
    <text evidence="3">The sequence shown here is derived from an EMBL/GenBank/DDBJ whole genome shotgun (WGS) entry which is preliminary data.</text>
</comment>
<dbReference type="Gene3D" id="3.30.450.20">
    <property type="entry name" value="PAS domain"/>
    <property type="match status" value="1"/>
</dbReference>
<protein>
    <recommendedName>
        <fullName evidence="2">PPM-type phosphatase domain-containing protein</fullName>
    </recommendedName>
</protein>
<dbReference type="InterPro" id="IPR036457">
    <property type="entry name" value="PPM-type-like_dom_sf"/>
</dbReference>
<feature type="domain" description="PPM-type phosphatase" evidence="2">
    <location>
        <begin position="142"/>
        <end position="363"/>
    </location>
</feature>
<sequence>MGWVEWDLRSGRGRWSDHVYVIFDRSPAEGPVDLHELAGHVEAHDLPGLDRLLWSVLTSHLPVHGELRIRRGAGPRDVQLILEAVFGPGGATAVRGVVQDITERRSAERVVSEVRAKAAEEGHVLLALRNAILPAPGPSVDLADVRIAVRYVPAETTAKLGGDWYEATTLHDGRLLLAVGDVSGHGLSAIAQMAQLRHGLVGLTMTGQPADQLLVWLNDLLLAPSGAPFDEATATVVAGHLDPESRVFEWAQAGHPAPILVRDGVARQLDAPPGVMLGAARGGRPGLSREELRGGDVLLLFTDGLVERRGRDIGAGLASALAAAGATLSGEAGGDLDGALDRLLAAAGGSNPEDDMCLLAVGVLGE</sequence>
<dbReference type="GO" id="GO:0016791">
    <property type="term" value="F:phosphatase activity"/>
    <property type="evidence" value="ECO:0007669"/>
    <property type="project" value="TreeGrafter"/>
</dbReference>
<evidence type="ECO:0000313" key="3">
    <source>
        <dbReference type="EMBL" id="GII93925.1"/>
    </source>
</evidence>
<evidence type="ECO:0000313" key="4">
    <source>
        <dbReference type="Proteomes" id="UP000606172"/>
    </source>
</evidence>
<keyword evidence="1" id="KW-0378">Hydrolase</keyword>
<proteinExistence type="predicted"/>
<dbReference type="PANTHER" id="PTHR43156">
    <property type="entry name" value="STAGE II SPORULATION PROTEIN E-RELATED"/>
    <property type="match status" value="1"/>
</dbReference>
<organism evidence="3 4">
    <name type="scientific">Sinosporangium siamense</name>
    <dbReference type="NCBI Taxonomy" id="1367973"/>
    <lineage>
        <taxon>Bacteria</taxon>
        <taxon>Bacillati</taxon>
        <taxon>Actinomycetota</taxon>
        <taxon>Actinomycetes</taxon>
        <taxon>Streptosporangiales</taxon>
        <taxon>Streptosporangiaceae</taxon>
        <taxon>Sinosporangium</taxon>
    </lineage>
</organism>
<dbReference type="AlphaFoldDB" id="A0A919RHE3"/>
<dbReference type="SUPFAM" id="SSF81606">
    <property type="entry name" value="PP2C-like"/>
    <property type="match status" value="1"/>
</dbReference>
<dbReference type="InterPro" id="IPR001932">
    <property type="entry name" value="PPM-type_phosphatase-like_dom"/>
</dbReference>
<dbReference type="Gene3D" id="3.60.40.10">
    <property type="entry name" value="PPM-type phosphatase domain"/>
    <property type="match status" value="1"/>
</dbReference>
<dbReference type="PANTHER" id="PTHR43156:SF2">
    <property type="entry name" value="STAGE II SPORULATION PROTEIN E"/>
    <property type="match status" value="1"/>
</dbReference>
<gene>
    <name evidence="3" type="ORF">Ssi02_41560</name>
</gene>
<dbReference type="Proteomes" id="UP000606172">
    <property type="component" value="Unassembled WGS sequence"/>
</dbReference>
<evidence type="ECO:0000259" key="2">
    <source>
        <dbReference type="SMART" id="SM00331"/>
    </source>
</evidence>
<dbReference type="InterPro" id="IPR035965">
    <property type="entry name" value="PAS-like_dom_sf"/>
</dbReference>
<name>A0A919RHE3_9ACTN</name>
<accession>A0A919RHE3</accession>